<evidence type="ECO:0000313" key="1">
    <source>
        <dbReference type="EMBL" id="KAH8495688.1"/>
    </source>
</evidence>
<proteinExistence type="predicted"/>
<gene>
    <name evidence="1" type="ORF">H0E87_018751</name>
</gene>
<evidence type="ECO:0000313" key="2">
    <source>
        <dbReference type="Proteomes" id="UP000807159"/>
    </source>
</evidence>
<organism evidence="1 2">
    <name type="scientific">Populus deltoides</name>
    <name type="common">Eastern poplar</name>
    <name type="synonym">Eastern cottonwood</name>
    <dbReference type="NCBI Taxonomy" id="3696"/>
    <lineage>
        <taxon>Eukaryota</taxon>
        <taxon>Viridiplantae</taxon>
        <taxon>Streptophyta</taxon>
        <taxon>Embryophyta</taxon>
        <taxon>Tracheophyta</taxon>
        <taxon>Spermatophyta</taxon>
        <taxon>Magnoliopsida</taxon>
        <taxon>eudicotyledons</taxon>
        <taxon>Gunneridae</taxon>
        <taxon>Pentapetalae</taxon>
        <taxon>rosids</taxon>
        <taxon>fabids</taxon>
        <taxon>Malpighiales</taxon>
        <taxon>Salicaceae</taxon>
        <taxon>Saliceae</taxon>
        <taxon>Populus</taxon>
    </lineage>
</organism>
<keyword evidence="2" id="KW-1185">Reference proteome</keyword>
<reference evidence="1" key="1">
    <citation type="journal article" date="2021" name="J. Hered.">
        <title>Genome Assembly of Salicaceae Populus deltoides (Eastern Cottonwood) I-69 Based on Nanopore Sequencing and Hi-C Technologies.</title>
        <authorList>
            <person name="Bai S."/>
            <person name="Wu H."/>
            <person name="Zhang J."/>
            <person name="Pan Z."/>
            <person name="Zhao W."/>
            <person name="Li Z."/>
            <person name="Tong C."/>
        </authorList>
    </citation>
    <scope>NUCLEOTIDE SEQUENCE</scope>
    <source>
        <tissue evidence="1">Leaf</tissue>
    </source>
</reference>
<dbReference type="Proteomes" id="UP000807159">
    <property type="component" value="Chromosome 10"/>
</dbReference>
<name>A0A8T2XR97_POPDE</name>
<accession>A0A8T2XR97</accession>
<dbReference type="EMBL" id="JACEGQ020000010">
    <property type="protein sequence ID" value="KAH8495688.1"/>
    <property type="molecule type" value="Genomic_DNA"/>
</dbReference>
<sequence length="83" mass="9690">MVQVASLRPINAEKTIWYGILRFQMKRMNDWWSPFVPCPLKAFLYIDKGILGLIYDTLLQGNACGLLMCMWKRDLADYALNNM</sequence>
<protein>
    <submittedName>
        <fullName evidence="1">Uncharacterized protein</fullName>
    </submittedName>
</protein>
<dbReference type="AlphaFoldDB" id="A0A8T2XR97"/>
<comment type="caution">
    <text evidence="1">The sequence shown here is derived from an EMBL/GenBank/DDBJ whole genome shotgun (WGS) entry which is preliminary data.</text>
</comment>